<sequence>MRALSTSSATSLSRWNSATSAAITCWGSGPLKLTMKSSMACSISVLSLT</sequence>
<protein>
    <submittedName>
        <fullName evidence="1">Uncharacterized protein</fullName>
    </submittedName>
</protein>
<proteinExistence type="predicted"/>
<organism evidence="1">
    <name type="scientific">Arundo donax</name>
    <name type="common">Giant reed</name>
    <name type="synonym">Donax arundinaceus</name>
    <dbReference type="NCBI Taxonomy" id="35708"/>
    <lineage>
        <taxon>Eukaryota</taxon>
        <taxon>Viridiplantae</taxon>
        <taxon>Streptophyta</taxon>
        <taxon>Embryophyta</taxon>
        <taxon>Tracheophyta</taxon>
        <taxon>Spermatophyta</taxon>
        <taxon>Magnoliopsida</taxon>
        <taxon>Liliopsida</taxon>
        <taxon>Poales</taxon>
        <taxon>Poaceae</taxon>
        <taxon>PACMAD clade</taxon>
        <taxon>Arundinoideae</taxon>
        <taxon>Arundineae</taxon>
        <taxon>Arundo</taxon>
    </lineage>
</organism>
<dbReference type="AlphaFoldDB" id="A0A0A8YDC1"/>
<reference evidence="1" key="2">
    <citation type="journal article" date="2015" name="Data Brief">
        <title>Shoot transcriptome of the giant reed, Arundo donax.</title>
        <authorList>
            <person name="Barrero R.A."/>
            <person name="Guerrero F.D."/>
            <person name="Moolhuijzen P."/>
            <person name="Goolsby J.A."/>
            <person name="Tidwell J."/>
            <person name="Bellgard S.E."/>
            <person name="Bellgard M.I."/>
        </authorList>
    </citation>
    <scope>NUCLEOTIDE SEQUENCE</scope>
    <source>
        <tissue evidence="1">Shoot tissue taken approximately 20 cm above the soil surface</tissue>
    </source>
</reference>
<accession>A0A0A8YDC1</accession>
<dbReference type="EMBL" id="GBRH01274327">
    <property type="protein sequence ID" value="JAD23568.1"/>
    <property type="molecule type" value="Transcribed_RNA"/>
</dbReference>
<evidence type="ECO:0000313" key="1">
    <source>
        <dbReference type="EMBL" id="JAD23568.1"/>
    </source>
</evidence>
<name>A0A0A8YDC1_ARUDO</name>
<reference evidence="1" key="1">
    <citation type="submission" date="2014-09" db="EMBL/GenBank/DDBJ databases">
        <authorList>
            <person name="Magalhaes I.L.F."/>
            <person name="Oliveira U."/>
            <person name="Santos F.R."/>
            <person name="Vidigal T.H.D.A."/>
            <person name="Brescovit A.D."/>
            <person name="Santos A.J."/>
        </authorList>
    </citation>
    <scope>NUCLEOTIDE SEQUENCE</scope>
    <source>
        <tissue evidence="1">Shoot tissue taken approximately 20 cm above the soil surface</tissue>
    </source>
</reference>